<comment type="caution">
    <text evidence="3">The sequence shown here is derived from an EMBL/GenBank/DDBJ whole genome shotgun (WGS) entry which is preliminary data.</text>
</comment>
<dbReference type="SUPFAM" id="SSF51905">
    <property type="entry name" value="FAD/NAD(P)-binding domain"/>
    <property type="match status" value="1"/>
</dbReference>
<keyword evidence="1" id="KW-0812">Transmembrane</keyword>
<keyword evidence="1" id="KW-1133">Transmembrane helix</keyword>
<keyword evidence="1" id="KW-0472">Membrane</keyword>
<dbReference type="AlphaFoldDB" id="A0A4R5B9C7"/>
<dbReference type="PANTHER" id="PTHR42923:SF17">
    <property type="entry name" value="AMINE OXIDASE DOMAIN-CONTAINING PROTEIN"/>
    <property type="match status" value="1"/>
</dbReference>
<dbReference type="EMBL" id="SMKU01000133">
    <property type="protein sequence ID" value="TDD81753.1"/>
    <property type="molecule type" value="Genomic_DNA"/>
</dbReference>
<evidence type="ECO:0000313" key="4">
    <source>
        <dbReference type="Proteomes" id="UP000294513"/>
    </source>
</evidence>
<organism evidence="3 4">
    <name type="scientific">Actinomadura rubrisoli</name>
    <dbReference type="NCBI Taxonomy" id="2530368"/>
    <lineage>
        <taxon>Bacteria</taxon>
        <taxon>Bacillati</taxon>
        <taxon>Actinomycetota</taxon>
        <taxon>Actinomycetes</taxon>
        <taxon>Streptosporangiales</taxon>
        <taxon>Thermomonosporaceae</taxon>
        <taxon>Actinomadura</taxon>
    </lineage>
</organism>
<gene>
    <name evidence="3" type="ORF">E1298_23680</name>
</gene>
<keyword evidence="4" id="KW-1185">Reference proteome</keyword>
<reference evidence="3 4" key="1">
    <citation type="submission" date="2019-03" db="EMBL/GenBank/DDBJ databases">
        <title>Draft genome sequences of novel Actinobacteria.</title>
        <authorList>
            <person name="Sahin N."/>
            <person name="Ay H."/>
            <person name="Saygin H."/>
        </authorList>
    </citation>
    <scope>NUCLEOTIDE SEQUENCE [LARGE SCALE GENOMIC DNA]</scope>
    <source>
        <strain evidence="3 4">H3C3</strain>
    </source>
</reference>
<dbReference type="Pfam" id="PF01593">
    <property type="entry name" value="Amino_oxidase"/>
    <property type="match status" value="1"/>
</dbReference>
<sequence length="435" mass="46854">MRRNALPGTGEPVGARGATAVVIGAGVAGLTAAYLLQRRYEVTLFEAEPRAGGHAHTHDVPAPGGGSIPVDTGFMVFNRRNYPHLVCLLDELGVRTRGSDMSMSLTCEQCSMAYLTGSALRGLPVRPAALSASAWRALGAEMKTFTRLAAGSLDEPVEPTVTVGDLLEEHGFSVTFAEHLVLPLVSALWSCGSAAARQYPAHYLFRFLDNHGLLPGGPPTRWRTVVGGSREYVRRITTRLPTVHCGRPAQVIRRLGERIEVRDAADEVHTFDRAVVAVHSDQALRLLADATAQESSLLGAIPYVANETVLHTDAALLPDEPRMRASWNVRRVPGAAADSHVLISYHLNRLQGIAGPVDYVVTLNPAGRVREDRTLARMVYEHPVHTPRSVDARCRLPSLNSPRLAFAGAYHGWAFHEDGCASGVRAAGALGATWS</sequence>
<feature type="transmembrane region" description="Helical" evidence="1">
    <location>
        <begin position="15"/>
        <end position="36"/>
    </location>
</feature>
<dbReference type="PANTHER" id="PTHR42923">
    <property type="entry name" value="PROTOPORPHYRINOGEN OXIDASE"/>
    <property type="match status" value="1"/>
</dbReference>
<evidence type="ECO:0000259" key="2">
    <source>
        <dbReference type="Pfam" id="PF01593"/>
    </source>
</evidence>
<name>A0A4R5B9C7_9ACTN</name>
<evidence type="ECO:0000313" key="3">
    <source>
        <dbReference type="EMBL" id="TDD81753.1"/>
    </source>
</evidence>
<accession>A0A4R5B9C7</accession>
<dbReference type="OrthoDB" id="20837at2"/>
<feature type="domain" description="Amine oxidase" evidence="2">
    <location>
        <begin position="27"/>
        <end position="289"/>
    </location>
</feature>
<dbReference type="GO" id="GO:0016491">
    <property type="term" value="F:oxidoreductase activity"/>
    <property type="evidence" value="ECO:0007669"/>
    <property type="project" value="InterPro"/>
</dbReference>
<dbReference type="InterPro" id="IPR002937">
    <property type="entry name" value="Amino_oxidase"/>
</dbReference>
<protein>
    <submittedName>
        <fullName evidence="3">FAD-dependent oxidoreductase</fullName>
    </submittedName>
</protein>
<dbReference type="Gene3D" id="1.10.405.20">
    <property type="match status" value="1"/>
</dbReference>
<evidence type="ECO:0000256" key="1">
    <source>
        <dbReference type="SAM" id="Phobius"/>
    </source>
</evidence>
<dbReference type="Proteomes" id="UP000294513">
    <property type="component" value="Unassembled WGS sequence"/>
</dbReference>
<dbReference type="InterPro" id="IPR050464">
    <property type="entry name" value="Zeta_carotene_desat/Oxidored"/>
</dbReference>
<proteinExistence type="predicted"/>
<dbReference type="Gene3D" id="3.50.50.60">
    <property type="entry name" value="FAD/NAD(P)-binding domain"/>
    <property type="match status" value="1"/>
</dbReference>
<dbReference type="InterPro" id="IPR036188">
    <property type="entry name" value="FAD/NAD-bd_sf"/>
</dbReference>